<name>A0ABN8H114_9BACL</name>
<gene>
    <name evidence="1" type="ORF">PAECIP111892_05465</name>
</gene>
<protein>
    <submittedName>
        <fullName evidence="1">Uncharacterized protein</fullName>
    </submittedName>
</protein>
<reference evidence="1" key="1">
    <citation type="submission" date="2022-01" db="EMBL/GenBank/DDBJ databases">
        <authorList>
            <person name="Criscuolo A."/>
        </authorList>
    </citation>
    <scope>NUCLEOTIDE SEQUENCE</scope>
    <source>
        <strain evidence="1">CIP111892</strain>
    </source>
</reference>
<proteinExistence type="predicted"/>
<accession>A0ABN8H114</accession>
<comment type="caution">
    <text evidence="1">The sequence shown here is derived from an EMBL/GenBank/DDBJ whole genome shotgun (WGS) entry which is preliminary data.</text>
</comment>
<keyword evidence="2" id="KW-1185">Reference proteome</keyword>
<evidence type="ECO:0000313" key="1">
    <source>
        <dbReference type="EMBL" id="CAH1224295.1"/>
    </source>
</evidence>
<sequence>MGDLIFNVNVSSNLSEDIYEAVEKIKKVLSTPLSDYVSVEISTDDAGAGR</sequence>
<evidence type="ECO:0000313" key="2">
    <source>
        <dbReference type="Proteomes" id="UP000838324"/>
    </source>
</evidence>
<dbReference type="RefSeq" id="WP_236337350.1">
    <property type="nucleotide sequence ID" value="NZ_CAKMMG010000014.1"/>
</dbReference>
<dbReference type="EMBL" id="CAKMMG010000014">
    <property type="protein sequence ID" value="CAH1224295.1"/>
    <property type="molecule type" value="Genomic_DNA"/>
</dbReference>
<organism evidence="1 2">
    <name type="scientific">Paenibacillus auburnensis</name>
    <dbReference type="NCBI Taxonomy" id="2905649"/>
    <lineage>
        <taxon>Bacteria</taxon>
        <taxon>Bacillati</taxon>
        <taxon>Bacillota</taxon>
        <taxon>Bacilli</taxon>
        <taxon>Bacillales</taxon>
        <taxon>Paenibacillaceae</taxon>
        <taxon>Paenibacillus</taxon>
    </lineage>
</organism>
<dbReference type="Proteomes" id="UP000838324">
    <property type="component" value="Unassembled WGS sequence"/>
</dbReference>